<proteinExistence type="predicted"/>
<accession>A0ABQ3EES7</accession>
<dbReference type="InterPro" id="IPR010998">
    <property type="entry name" value="Integrase_recombinase_N"/>
</dbReference>
<sequence>MSAYVTYWLDSVAVHHLRENTHTRYAACIRLHLIPGLGAKKVARLTGRTGSARSCRPA</sequence>
<name>A0ABQ3EES7_9ACTN</name>
<keyword evidence="4" id="KW-1185">Reference proteome</keyword>
<dbReference type="EMBL" id="BMVO01000044">
    <property type="protein sequence ID" value="GHB32380.1"/>
    <property type="molecule type" value="Genomic_DNA"/>
</dbReference>
<gene>
    <name evidence="3" type="ORF">GCM10010346_64670</name>
</gene>
<keyword evidence="1" id="KW-0238">DNA-binding</keyword>
<dbReference type="Pfam" id="PF14659">
    <property type="entry name" value="Phage_int_SAM_3"/>
    <property type="match status" value="1"/>
</dbReference>
<organism evidence="3 4">
    <name type="scientific">Streptomyces chryseus</name>
    <dbReference type="NCBI Taxonomy" id="68186"/>
    <lineage>
        <taxon>Bacteria</taxon>
        <taxon>Bacillati</taxon>
        <taxon>Actinomycetota</taxon>
        <taxon>Actinomycetes</taxon>
        <taxon>Kitasatosporales</taxon>
        <taxon>Streptomycetaceae</taxon>
        <taxon>Streptomyces</taxon>
    </lineage>
</organism>
<dbReference type="Proteomes" id="UP000599437">
    <property type="component" value="Unassembled WGS sequence"/>
</dbReference>
<evidence type="ECO:0000259" key="2">
    <source>
        <dbReference type="Pfam" id="PF14659"/>
    </source>
</evidence>
<dbReference type="Gene3D" id="1.10.150.130">
    <property type="match status" value="1"/>
</dbReference>
<comment type="caution">
    <text evidence="3">The sequence shown here is derived from an EMBL/GenBank/DDBJ whole genome shotgun (WGS) entry which is preliminary data.</text>
</comment>
<dbReference type="InterPro" id="IPR004107">
    <property type="entry name" value="Integrase_SAM-like_N"/>
</dbReference>
<evidence type="ECO:0000313" key="4">
    <source>
        <dbReference type="Proteomes" id="UP000599437"/>
    </source>
</evidence>
<protein>
    <recommendedName>
        <fullName evidence="2">Integrase SAM-like N-terminal domain-containing protein</fullName>
    </recommendedName>
</protein>
<reference evidence="4" key="1">
    <citation type="journal article" date="2019" name="Int. J. Syst. Evol. Microbiol.">
        <title>The Global Catalogue of Microorganisms (GCM) 10K type strain sequencing project: providing services to taxonomists for standard genome sequencing and annotation.</title>
        <authorList>
            <consortium name="The Broad Institute Genomics Platform"/>
            <consortium name="The Broad Institute Genome Sequencing Center for Infectious Disease"/>
            <person name="Wu L."/>
            <person name="Ma J."/>
        </authorList>
    </citation>
    <scope>NUCLEOTIDE SEQUENCE [LARGE SCALE GENOMIC DNA]</scope>
    <source>
        <strain evidence="4">JCM 4737</strain>
    </source>
</reference>
<evidence type="ECO:0000313" key="3">
    <source>
        <dbReference type="EMBL" id="GHB32380.1"/>
    </source>
</evidence>
<evidence type="ECO:0000256" key="1">
    <source>
        <dbReference type="ARBA" id="ARBA00023125"/>
    </source>
</evidence>
<feature type="domain" description="Integrase SAM-like N-terminal" evidence="2">
    <location>
        <begin position="3"/>
        <end position="46"/>
    </location>
</feature>